<dbReference type="EMBL" id="AGSN01000206">
    <property type="protein sequence ID" value="EHH05884.1"/>
    <property type="molecule type" value="Genomic_DNA"/>
</dbReference>
<dbReference type="PATRIC" id="fig|1082933.3.peg.5737"/>
<organism evidence="1 2">
    <name type="scientific">Mesorhizobium amorphae CCNWGS0123</name>
    <dbReference type="NCBI Taxonomy" id="1082933"/>
    <lineage>
        <taxon>Bacteria</taxon>
        <taxon>Pseudomonadati</taxon>
        <taxon>Pseudomonadota</taxon>
        <taxon>Alphaproteobacteria</taxon>
        <taxon>Hyphomicrobiales</taxon>
        <taxon>Phyllobacteriaceae</taxon>
        <taxon>Mesorhizobium</taxon>
    </lineage>
</organism>
<protein>
    <recommendedName>
        <fullName evidence="3">Transposase</fullName>
    </recommendedName>
</protein>
<dbReference type="AlphaFoldDB" id="G6YIS9"/>
<dbReference type="eggNOG" id="ENOG502ZG6C">
    <property type="taxonomic scope" value="Bacteria"/>
</dbReference>
<accession>G6YIS9</accession>
<reference evidence="1 2" key="1">
    <citation type="journal article" date="2012" name="J. Bacteriol.">
        <title>Draft Genome Sequence of Plant Growth-Promoting Rhizobium Mesorhizobium amorphae, Isolated from Zinc-Lead Mine Tailings.</title>
        <authorList>
            <person name="Hao X."/>
            <person name="Lin Y."/>
            <person name="Johnstone L."/>
            <person name="Baltrus D.A."/>
            <person name="Miller S.J."/>
            <person name="Wei G."/>
            <person name="Rensing C."/>
        </authorList>
    </citation>
    <scope>NUCLEOTIDE SEQUENCE [LARGE SCALE GENOMIC DNA]</scope>
    <source>
        <strain evidence="1 2">CCNWGS0123</strain>
    </source>
</reference>
<dbReference type="OrthoDB" id="8163711at2"/>
<gene>
    <name evidence="1" type="ORF">MEA186_29522</name>
</gene>
<dbReference type="KEGG" id="mamo:A6B35_15270"/>
<name>G6YIS9_9HYPH</name>
<evidence type="ECO:0000313" key="2">
    <source>
        <dbReference type="Proteomes" id="UP000002949"/>
    </source>
</evidence>
<dbReference type="RefSeq" id="WP_006205675.1">
    <property type="nucleotide sequence ID" value="NZ_AGSN01000206.1"/>
</dbReference>
<dbReference type="Proteomes" id="UP000002949">
    <property type="component" value="Unassembled WGS sequence"/>
</dbReference>
<proteinExistence type="predicted"/>
<keyword evidence="2" id="KW-1185">Reference proteome</keyword>
<sequence>MEAAELRAISDTLIRIVTPQMTPKQLIKAARKVHPHASKKNIVRAAFFLIISHADQDVGKSKKLWWQRR</sequence>
<evidence type="ECO:0008006" key="3">
    <source>
        <dbReference type="Google" id="ProtNLM"/>
    </source>
</evidence>
<evidence type="ECO:0000313" key="1">
    <source>
        <dbReference type="EMBL" id="EHH05884.1"/>
    </source>
</evidence>